<feature type="non-terminal residue" evidence="2">
    <location>
        <position position="1"/>
    </location>
</feature>
<dbReference type="Proteomes" id="UP000593576">
    <property type="component" value="Unassembled WGS sequence"/>
</dbReference>
<feature type="compositionally biased region" description="Polar residues" evidence="1">
    <location>
        <begin position="30"/>
        <end position="40"/>
    </location>
</feature>
<organism evidence="2 3">
    <name type="scientific">Gossypium schwendimanii</name>
    <name type="common">Cotton</name>
    <dbReference type="NCBI Taxonomy" id="34291"/>
    <lineage>
        <taxon>Eukaryota</taxon>
        <taxon>Viridiplantae</taxon>
        <taxon>Streptophyta</taxon>
        <taxon>Embryophyta</taxon>
        <taxon>Tracheophyta</taxon>
        <taxon>Spermatophyta</taxon>
        <taxon>Magnoliopsida</taxon>
        <taxon>eudicotyledons</taxon>
        <taxon>Gunneridae</taxon>
        <taxon>Pentapetalae</taxon>
        <taxon>rosids</taxon>
        <taxon>malvids</taxon>
        <taxon>Malvales</taxon>
        <taxon>Malvaceae</taxon>
        <taxon>Malvoideae</taxon>
        <taxon>Gossypium</taxon>
    </lineage>
</organism>
<dbReference type="EMBL" id="JABFAF010000011">
    <property type="protein sequence ID" value="MBA0869884.1"/>
    <property type="molecule type" value="Genomic_DNA"/>
</dbReference>
<keyword evidence="3" id="KW-1185">Reference proteome</keyword>
<feature type="non-terminal residue" evidence="2">
    <location>
        <position position="49"/>
    </location>
</feature>
<accession>A0A7J9MG09</accession>
<evidence type="ECO:0000256" key="1">
    <source>
        <dbReference type="SAM" id="MobiDB-lite"/>
    </source>
</evidence>
<protein>
    <submittedName>
        <fullName evidence="2">Uncharacterized protein</fullName>
    </submittedName>
</protein>
<evidence type="ECO:0000313" key="2">
    <source>
        <dbReference type="EMBL" id="MBA0869884.1"/>
    </source>
</evidence>
<reference evidence="2 3" key="1">
    <citation type="journal article" date="2019" name="Genome Biol. Evol.">
        <title>Insights into the evolution of the New World diploid cottons (Gossypium, subgenus Houzingenia) based on genome sequencing.</title>
        <authorList>
            <person name="Grover C.E."/>
            <person name="Arick M.A. 2nd"/>
            <person name="Thrash A."/>
            <person name="Conover J.L."/>
            <person name="Sanders W.S."/>
            <person name="Peterson D.G."/>
            <person name="Frelichowski J.E."/>
            <person name="Scheffler J.A."/>
            <person name="Scheffler B.E."/>
            <person name="Wendel J.F."/>
        </authorList>
    </citation>
    <scope>NUCLEOTIDE SEQUENCE [LARGE SCALE GENOMIC DNA]</scope>
    <source>
        <strain evidence="2">1</strain>
        <tissue evidence="2">Leaf</tissue>
    </source>
</reference>
<proteinExistence type="predicted"/>
<dbReference type="AlphaFoldDB" id="A0A7J9MG09"/>
<feature type="region of interest" description="Disordered" evidence="1">
    <location>
        <begin position="1"/>
        <end position="49"/>
    </location>
</feature>
<comment type="caution">
    <text evidence="2">The sequence shown here is derived from an EMBL/GenBank/DDBJ whole genome shotgun (WGS) entry which is preliminary data.</text>
</comment>
<name>A0A7J9MG09_GOSSC</name>
<evidence type="ECO:0000313" key="3">
    <source>
        <dbReference type="Proteomes" id="UP000593576"/>
    </source>
</evidence>
<sequence>KTLKKLQNSTSRTRSSTDTTLGSTDTTRTFISRTHSNKQGSFGLGLLPI</sequence>
<gene>
    <name evidence="2" type="ORF">Goshw_004673</name>
</gene>
<feature type="compositionally biased region" description="Low complexity" evidence="1">
    <location>
        <begin position="9"/>
        <end position="29"/>
    </location>
</feature>